<dbReference type="SUPFAM" id="SSF52047">
    <property type="entry name" value="RNI-like"/>
    <property type="match status" value="1"/>
</dbReference>
<evidence type="ECO:0008006" key="3">
    <source>
        <dbReference type="Google" id="ProtNLM"/>
    </source>
</evidence>
<proteinExistence type="predicted"/>
<keyword evidence="2" id="KW-1185">Reference proteome</keyword>
<protein>
    <recommendedName>
        <fullName evidence="3">F-box domain-containing protein</fullName>
    </recommendedName>
</protein>
<organism evidence="1 2">
    <name type="scientific">Marasmius tenuissimus</name>
    <dbReference type="NCBI Taxonomy" id="585030"/>
    <lineage>
        <taxon>Eukaryota</taxon>
        <taxon>Fungi</taxon>
        <taxon>Dikarya</taxon>
        <taxon>Basidiomycota</taxon>
        <taxon>Agaricomycotina</taxon>
        <taxon>Agaricomycetes</taxon>
        <taxon>Agaricomycetidae</taxon>
        <taxon>Agaricales</taxon>
        <taxon>Marasmiineae</taxon>
        <taxon>Marasmiaceae</taxon>
        <taxon>Marasmius</taxon>
    </lineage>
</organism>
<gene>
    <name evidence="1" type="ORF">AAF712_010600</name>
</gene>
<sequence>MWFTHPGLPQQSKSRELQDNKSPFSIELYGEIAQYLGDADKLSLCLTSKSICSFVLPYLYSNLRLNDSECLLRIRFLIARPYLSRFVREIVLVPSNVKQGAMQKSVAGEVELARAVELLAPNLTSLEKFIWDGLEVPDDNLWLALQRCCPLLRTVGTNLGTRPISPESQLFAFDNLLGFWLSSELRDTHYGPNLEHNQGEKLPSAFWDMLINRSPNLRSLTLGYRGPSLQARRTLDITPMVDAKWPKLTTLVLENCRLEEPSEQEQDRPSLLQSFTNFIFSHQSLKHLSVHGLPDLGYRQALKHLKSLSCAISIGALPLAINTTIEELTLTDEPYNGIAFHAFREYVSTLPSLKKLSLWMDFTTEDPLATKYGQIHELRSLVTGCPRLEHLTVICSTKPKESFHLRDFSQVLKGTTLKSIELWKCHRAGDDGATEVAETLFREHVALEAITLRLVHGHRRRRSDSLRIMQSGLYRVRRATDGKPEHIFVHEKAGKWLPWIKVVKLEQDLNRKPDPERQVTMKWLWNKVRGYSSSMLQAVSQT</sequence>
<dbReference type="Gene3D" id="3.80.10.10">
    <property type="entry name" value="Ribonuclease Inhibitor"/>
    <property type="match status" value="1"/>
</dbReference>
<reference evidence="1 2" key="1">
    <citation type="submission" date="2024-05" db="EMBL/GenBank/DDBJ databases">
        <title>A draft genome resource for the thread blight pathogen Marasmius tenuissimus strain MS-2.</title>
        <authorList>
            <person name="Yulfo-Soto G.E."/>
            <person name="Baruah I.K."/>
            <person name="Amoako-Attah I."/>
            <person name="Bukari Y."/>
            <person name="Meinhardt L.W."/>
            <person name="Bailey B.A."/>
            <person name="Cohen S.P."/>
        </authorList>
    </citation>
    <scope>NUCLEOTIDE SEQUENCE [LARGE SCALE GENOMIC DNA]</scope>
    <source>
        <strain evidence="1 2">MS-2</strain>
    </source>
</reference>
<dbReference type="EMBL" id="JBBXMP010000102">
    <property type="protein sequence ID" value="KAL0062561.1"/>
    <property type="molecule type" value="Genomic_DNA"/>
</dbReference>
<comment type="caution">
    <text evidence="1">The sequence shown here is derived from an EMBL/GenBank/DDBJ whole genome shotgun (WGS) entry which is preliminary data.</text>
</comment>
<evidence type="ECO:0000313" key="1">
    <source>
        <dbReference type="EMBL" id="KAL0062561.1"/>
    </source>
</evidence>
<accession>A0ABR2ZLV7</accession>
<evidence type="ECO:0000313" key="2">
    <source>
        <dbReference type="Proteomes" id="UP001437256"/>
    </source>
</evidence>
<name>A0ABR2ZLV7_9AGAR</name>
<dbReference type="InterPro" id="IPR032675">
    <property type="entry name" value="LRR_dom_sf"/>
</dbReference>
<dbReference type="Proteomes" id="UP001437256">
    <property type="component" value="Unassembled WGS sequence"/>
</dbReference>